<dbReference type="GeneID" id="24919491"/>
<feature type="region of interest" description="Disordered" evidence="1">
    <location>
        <begin position="112"/>
        <end position="142"/>
    </location>
</feature>
<dbReference type="EMBL" id="FN668649">
    <property type="protein sequence ID" value="CBK22257.2"/>
    <property type="molecule type" value="Genomic_DNA"/>
</dbReference>
<sequence length="142" mass="16973">MGDPFVVTKRVPTASETAPLSKWEIEQREATTSKEASNKPAALPEGDYKRRRQSYRAKMTHLTKRTTIQEHRDFINMRMQMLAEEEGYRLIGTVDRVTTKTTPQEIEREMRRKRVTPKELQFRNPLDARNDMRRKLRERRRK</sequence>
<proteinExistence type="predicted"/>
<gene>
    <name evidence="2" type="ORF">GSBLH_T00002313001</name>
</gene>
<feature type="region of interest" description="Disordered" evidence="1">
    <location>
        <begin position="1"/>
        <end position="52"/>
    </location>
</feature>
<dbReference type="Proteomes" id="UP000008312">
    <property type="component" value="Unassembled WGS sequence"/>
</dbReference>
<accession>D8M2G8</accession>
<dbReference type="RefSeq" id="XP_012896305.1">
    <property type="nucleotide sequence ID" value="XM_013040851.1"/>
</dbReference>
<reference evidence="2" key="1">
    <citation type="submission" date="2010-02" db="EMBL/GenBank/DDBJ databases">
        <title>Sequencing and annotation of the Blastocystis hominis genome.</title>
        <authorList>
            <person name="Wincker P."/>
        </authorList>
    </citation>
    <scope>NUCLEOTIDE SEQUENCE</scope>
    <source>
        <strain evidence="2">Singapore isolate B</strain>
    </source>
</reference>
<dbReference type="OrthoDB" id="69229at2759"/>
<protein>
    <submittedName>
        <fullName evidence="2">Uncharacterized protein</fullName>
    </submittedName>
</protein>
<dbReference type="AlphaFoldDB" id="D8M2G8"/>
<evidence type="ECO:0000313" key="3">
    <source>
        <dbReference type="Proteomes" id="UP000008312"/>
    </source>
</evidence>
<organism evidence="2">
    <name type="scientific">Blastocystis hominis</name>
    <dbReference type="NCBI Taxonomy" id="12968"/>
    <lineage>
        <taxon>Eukaryota</taxon>
        <taxon>Sar</taxon>
        <taxon>Stramenopiles</taxon>
        <taxon>Bigyra</taxon>
        <taxon>Opalozoa</taxon>
        <taxon>Opalinata</taxon>
        <taxon>Blastocystidae</taxon>
        <taxon>Blastocystis</taxon>
    </lineage>
</organism>
<evidence type="ECO:0000256" key="1">
    <source>
        <dbReference type="SAM" id="MobiDB-lite"/>
    </source>
</evidence>
<feature type="compositionally biased region" description="Basic and acidic residues" evidence="1">
    <location>
        <begin position="112"/>
        <end position="133"/>
    </location>
</feature>
<dbReference type="InParanoid" id="D8M2G8"/>
<feature type="compositionally biased region" description="Basic and acidic residues" evidence="1">
    <location>
        <begin position="23"/>
        <end position="32"/>
    </location>
</feature>
<evidence type="ECO:0000313" key="2">
    <source>
        <dbReference type="EMBL" id="CBK22257.2"/>
    </source>
</evidence>
<name>D8M2G8_BLAHO</name>
<keyword evidence="3" id="KW-1185">Reference proteome</keyword>